<protein>
    <submittedName>
        <fullName evidence="2">Uncharacterized protein</fullName>
    </submittedName>
</protein>
<accession>A0A0G0DT80</accession>
<keyword evidence="1" id="KW-0812">Transmembrane</keyword>
<organism evidence="2 3">
    <name type="scientific">candidate division WS6 bacterium GW2011_GWC1_36_11</name>
    <dbReference type="NCBI Taxonomy" id="1619090"/>
    <lineage>
        <taxon>Bacteria</taxon>
        <taxon>Candidatus Dojkabacteria</taxon>
    </lineage>
</organism>
<feature type="transmembrane region" description="Helical" evidence="1">
    <location>
        <begin position="12"/>
        <end position="34"/>
    </location>
</feature>
<comment type="caution">
    <text evidence="2">The sequence shown here is derived from an EMBL/GenBank/DDBJ whole genome shotgun (WGS) entry which is preliminary data.</text>
</comment>
<gene>
    <name evidence="2" type="ORF">UR96_C0017G0003</name>
</gene>
<dbReference type="EMBL" id="LBRE01000017">
    <property type="protein sequence ID" value="KKP92271.1"/>
    <property type="molecule type" value="Genomic_DNA"/>
</dbReference>
<evidence type="ECO:0000313" key="2">
    <source>
        <dbReference type="EMBL" id="KKP92271.1"/>
    </source>
</evidence>
<evidence type="ECO:0000256" key="1">
    <source>
        <dbReference type="SAM" id="Phobius"/>
    </source>
</evidence>
<dbReference type="AlphaFoldDB" id="A0A0G0DT80"/>
<reference evidence="2 3" key="1">
    <citation type="journal article" date="2015" name="Nature">
        <title>rRNA introns, odd ribosomes, and small enigmatic genomes across a large radiation of phyla.</title>
        <authorList>
            <person name="Brown C.T."/>
            <person name="Hug L.A."/>
            <person name="Thomas B.C."/>
            <person name="Sharon I."/>
            <person name="Castelle C.J."/>
            <person name="Singh A."/>
            <person name="Wilkins M.J."/>
            <person name="Williams K.H."/>
            <person name="Banfield J.F."/>
        </authorList>
    </citation>
    <scope>NUCLEOTIDE SEQUENCE [LARGE SCALE GENOMIC DNA]</scope>
</reference>
<keyword evidence="1" id="KW-0472">Membrane</keyword>
<sequence length="130" mass="15073">MRKLIIKKKYFLIAIPIILVLAFAAYVVLINIAARSLDKYTEITFINPTQALVFWKSEKEALGYVKYGTSKWKIRKTELQTSSEKGLIHVVLLDNVPLEGIYIKKYTEGENIFIFHKINTIKYIEESTND</sequence>
<dbReference type="Proteomes" id="UP000034140">
    <property type="component" value="Unassembled WGS sequence"/>
</dbReference>
<name>A0A0G0DT80_9BACT</name>
<evidence type="ECO:0000313" key="3">
    <source>
        <dbReference type="Proteomes" id="UP000034140"/>
    </source>
</evidence>
<proteinExistence type="predicted"/>
<keyword evidence="1" id="KW-1133">Transmembrane helix</keyword>